<dbReference type="OrthoDB" id="430408at2"/>
<proteinExistence type="predicted"/>
<comment type="caution">
    <text evidence="3">The sequence shown here is derived from an EMBL/GenBank/DDBJ whole genome shotgun (WGS) entry which is preliminary data.</text>
</comment>
<dbReference type="AlphaFoldDB" id="M5RIG9"/>
<gene>
    <name evidence="3" type="ORF">RMSM_03963</name>
</gene>
<feature type="region of interest" description="Disordered" evidence="1">
    <location>
        <begin position="301"/>
        <end position="322"/>
    </location>
</feature>
<evidence type="ECO:0000259" key="2">
    <source>
        <dbReference type="Pfam" id="PF04230"/>
    </source>
</evidence>
<dbReference type="PATRIC" id="fig|1265738.3.peg.3965"/>
<dbReference type="Pfam" id="PF04230">
    <property type="entry name" value="PS_pyruv_trans"/>
    <property type="match status" value="1"/>
</dbReference>
<reference evidence="3 4" key="1">
    <citation type="journal article" date="2013" name="Mar. Genomics">
        <title>Expression of sulfatases in Rhodopirellula baltica and the diversity of sulfatases in the genus Rhodopirellula.</title>
        <authorList>
            <person name="Wegner C.E."/>
            <person name="Richter-Heitmann T."/>
            <person name="Klindworth A."/>
            <person name="Klockow C."/>
            <person name="Richter M."/>
            <person name="Achstetter T."/>
            <person name="Glockner F.O."/>
            <person name="Harder J."/>
        </authorList>
    </citation>
    <scope>NUCLEOTIDE SEQUENCE [LARGE SCALE GENOMIC DNA]</scope>
    <source>
        <strain evidence="3 4">SM1</strain>
    </source>
</reference>
<name>M5RIG9_9BACT</name>
<sequence length="322" mass="36533">MIGLATIFDNQANEGALLQGYCLLKMLGGKGILFERRLEAETRSGSSGFQSDLPLSQPYSEFADIAAHVNSNYSHLFVGSDEVWKFSHSGFKYPYLFTFPNHFFGDRIEIPLIALAVSSGPTSFTSCPAALQSEIQRLLIRFDLIYVRDRHTANNLRQLHIDFAGILPDPTFAYHFQAPAIGLDADVCFDLVDGEIDNQQLDPISWFAAHREMSSAVVYRTHSLLACIRGGTPCLIRDRRRKSREIVADFDLPEACWGHSIQRVREQWPYDEIAQKCDDHMNQWKAVCNELDQRYQLSHRPHDTENWRPGATITPEEPSIIG</sequence>
<dbReference type="RefSeq" id="WP_008699407.1">
    <property type="nucleotide sequence ID" value="NZ_ANOG01000571.1"/>
</dbReference>
<evidence type="ECO:0000313" key="3">
    <source>
        <dbReference type="EMBL" id="EMI19113.1"/>
    </source>
</evidence>
<accession>M5RIG9</accession>
<dbReference type="Proteomes" id="UP000011991">
    <property type="component" value="Unassembled WGS sequence"/>
</dbReference>
<dbReference type="EMBL" id="ANOG01000571">
    <property type="protein sequence ID" value="EMI19113.1"/>
    <property type="molecule type" value="Genomic_DNA"/>
</dbReference>
<protein>
    <recommendedName>
        <fullName evidence="2">Polysaccharide pyruvyl transferase domain-containing protein</fullName>
    </recommendedName>
</protein>
<organism evidence="3 4">
    <name type="scientific">Rhodopirellula maiorica SM1</name>
    <dbReference type="NCBI Taxonomy" id="1265738"/>
    <lineage>
        <taxon>Bacteria</taxon>
        <taxon>Pseudomonadati</taxon>
        <taxon>Planctomycetota</taxon>
        <taxon>Planctomycetia</taxon>
        <taxon>Pirellulales</taxon>
        <taxon>Pirellulaceae</taxon>
        <taxon>Novipirellula</taxon>
    </lineage>
</organism>
<feature type="domain" description="Polysaccharide pyruvyl transferase" evidence="2">
    <location>
        <begin position="15"/>
        <end position="173"/>
    </location>
</feature>
<dbReference type="InterPro" id="IPR007345">
    <property type="entry name" value="Polysacch_pyruvyl_Trfase"/>
</dbReference>
<keyword evidence="4" id="KW-1185">Reference proteome</keyword>
<evidence type="ECO:0000256" key="1">
    <source>
        <dbReference type="SAM" id="MobiDB-lite"/>
    </source>
</evidence>
<evidence type="ECO:0000313" key="4">
    <source>
        <dbReference type="Proteomes" id="UP000011991"/>
    </source>
</evidence>